<name>A0A8C9PIJ3_SPEDA</name>
<reference evidence="8" key="2">
    <citation type="submission" date="2025-09" db="UniProtKB">
        <authorList>
            <consortium name="Ensembl"/>
        </authorList>
    </citation>
    <scope>IDENTIFICATION</scope>
</reference>
<dbReference type="InterPro" id="IPR000198">
    <property type="entry name" value="RhoGAP_dom"/>
</dbReference>
<keyword evidence="1 3" id="KW-0728">SH3 domain</keyword>
<dbReference type="FunFam" id="1.20.1270.60:FF:000076">
    <property type="entry name" value="Rho GTPase activating protein 42"/>
    <property type="match status" value="1"/>
</dbReference>
<evidence type="ECO:0000256" key="3">
    <source>
        <dbReference type="PROSITE-ProRule" id="PRU00192"/>
    </source>
</evidence>
<dbReference type="Gene3D" id="1.20.1270.60">
    <property type="entry name" value="Arfaptin homology (AH) domain/BAR domain"/>
    <property type="match status" value="2"/>
</dbReference>
<dbReference type="SUPFAM" id="SSF48350">
    <property type="entry name" value="GTPase activation domain, GAP"/>
    <property type="match status" value="1"/>
</dbReference>
<dbReference type="GO" id="GO:0005737">
    <property type="term" value="C:cytoplasm"/>
    <property type="evidence" value="ECO:0007669"/>
    <property type="project" value="InterPro"/>
</dbReference>
<evidence type="ECO:0000313" key="9">
    <source>
        <dbReference type="Proteomes" id="UP000694422"/>
    </source>
</evidence>
<reference evidence="8" key="1">
    <citation type="submission" date="2025-08" db="UniProtKB">
        <authorList>
            <consortium name="Ensembl"/>
        </authorList>
    </citation>
    <scope>IDENTIFICATION</scope>
</reference>
<dbReference type="PANTHER" id="PTHR12552:SF3">
    <property type="entry name" value="RHO GTPASE-ACTIVATING PROTEIN 42"/>
    <property type="match status" value="1"/>
</dbReference>
<dbReference type="FunFam" id="1.20.1270.60:FF:000074">
    <property type="entry name" value="Rho GTPase-activating protein 42"/>
    <property type="match status" value="1"/>
</dbReference>
<feature type="compositionally biased region" description="Basic and acidic residues" evidence="5">
    <location>
        <begin position="616"/>
        <end position="626"/>
    </location>
</feature>
<dbReference type="Pfam" id="PF16746">
    <property type="entry name" value="BAR_3"/>
    <property type="match status" value="1"/>
</dbReference>
<feature type="compositionally biased region" description="Polar residues" evidence="5">
    <location>
        <begin position="596"/>
        <end position="615"/>
    </location>
</feature>
<dbReference type="InterPro" id="IPR036028">
    <property type="entry name" value="SH3-like_dom_sf"/>
</dbReference>
<dbReference type="SUPFAM" id="SSF103657">
    <property type="entry name" value="BAR/IMD domain-like"/>
    <property type="match status" value="1"/>
</dbReference>
<dbReference type="Pfam" id="PF00620">
    <property type="entry name" value="RhoGAP"/>
    <property type="match status" value="1"/>
</dbReference>
<dbReference type="SUPFAM" id="SSF50729">
    <property type="entry name" value="PH domain-like"/>
    <property type="match status" value="1"/>
</dbReference>
<feature type="compositionally biased region" description="Polar residues" evidence="5">
    <location>
        <begin position="629"/>
        <end position="640"/>
    </location>
</feature>
<proteinExistence type="predicted"/>
<dbReference type="InterPro" id="IPR004148">
    <property type="entry name" value="BAR_dom"/>
</dbReference>
<dbReference type="Gene3D" id="2.30.30.40">
    <property type="entry name" value="SH3 Domains"/>
    <property type="match status" value="1"/>
</dbReference>
<dbReference type="InterPro" id="IPR008936">
    <property type="entry name" value="Rho_GTPase_activation_prot"/>
</dbReference>
<dbReference type="GO" id="GO:0007165">
    <property type="term" value="P:signal transduction"/>
    <property type="evidence" value="ECO:0007669"/>
    <property type="project" value="InterPro"/>
</dbReference>
<dbReference type="FunFam" id="1.10.555.10:FF:000008">
    <property type="entry name" value="Rho GTPase-activating protein 42"/>
    <property type="match status" value="1"/>
</dbReference>
<dbReference type="InterPro" id="IPR027267">
    <property type="entry name" value="AH/BAR_dom_sf"/>
</dbReference>
<accession>A0A8C9PIJ3</accession>
<dbReference type="Pfam" id="PF14604">
    <property type="entry name" value="SH3_9"/>
    <property type="match status" value="1"/>
</dbReference>
<dbReference type="SMART" id="SM00324">
    <property type="entry name" value="RhoGAP"/>
    <property type="match status" value="1"/>
</dbReference>
<sequence length="803" mass="90168">MGLPTLEFSDSYLDSPDFRERLQCHEIELERTNKFIKELIKDGSLLIGALRNLSMAVQKFSQSLQDFQFECIGDAETDDEISIAQSLKEFARLLIAVEEERRRLIQNANDVLIAPLEKFRKEQIGAAKADTQIDREHQNFYKASLEYVFKIQEVQEKKKFEFVEPLLSFLQGLFTFYHEGYELAQEFAPYKQQLQFNLQNTRNNFESTRQEVERLMQRMKSANQDYRPPSQWTMEGYLYVQEKRPLGFTWTKHYCTYDKGSKTFTMSVSEMKSSGKMHGIITLQAFSEANRKLWLEAMDGKEPIYTLPAIISKKEEMYLNEAGFNFVRKCIQAVEARGITILGLYRIGGVNSKVQKLMNTTFSPKSPPDIDIDIELWDNKTITSGLKNYLRCLAEPLMTYKLHKDFIVAVKSDDQNYRVEAVHALVHKLPEKNREMLDILIKHLVKVSLHSQQNLMTVSNLGVIFGPTLMRAQEETVAAMMNIKFQNIVVEILIEHYEKIFHTSPDPSIPLPQPQSRSGSRRTRAICLSTGSRKPRGRYTPCLAEPDSDSYSSSPDSTPMGSIESLSSHSSEQNSTTKSASCQPREKSGGIPWIATPSSSNGQKSLALWTTSPESSSREDATKTDAESDCQSVASVTTPGDISPPIDLVKKGPYGLSGLKRTSASSLRSISAVEGNKSYSGSIQSLTSIGSKETAKATPNPELPPKMCRRLRLDTASSNGYQRPGSVVAAKAQLFESVGSLKPVSSGRQAKAMYSCKAEHSHELSFPQGAIFSNVYPSVEPGWLKATYEGKTGLVPENYVVFL</sequence>
<dbReference type="Ensembl" id="ENSSDAT00000008863.1">
    <property type="protein sequence ID" value="ENSSDAP00000007782.1"/>
    <property type="gene ID" value="ENSSDAG00000007085.1"/>
</dbReference>
<feature type="domain" description="Rho-GAP" evidence="7">
    <location>
        <begin position="305"/>
        <end position="501"/>
    </location>
</feature>
<feature type="coiled-coil region" evidence="4">
    <location>
        <begin position="191"/>
        <end position="225"/>
    </location>
</feature>
<feature type="compositionally biased region" description="Low complexity" evidence="5">
    <location>
        <begin position="549"/>
        <end position="579"/>
    </location>
</feature>
<feature type="region of interest" description="Disordered" evidence="5">
    <location>
        <begin position="504"/>
        <end position="646"/>
    </location>
</feature>
<dbReference type="AlphaFoldDB" id="A0A8C9PIJ3"/>
<dbReference type="PROSITE" id="PS50238">
    <property type="entry name" value="RHOGAP"/>
    <property type="match status" value="1"/>
</dbReference>
<evidence type="ECO:0000256" key="2">
    <source>
        <dbReference type="ARBA" id="ARBA00022468"/>
    </source>
</evidence>
<keyword evidence="4" id="KW-0175">Coiled coil</keyword>
<feature type="domain" description="SH3" evidence="6">
    <location>
        <begin position="745"/>
        <end position="803"/>
    </location>
</feature>
<dbReference type="InterPro" id="IPR001452">
    <property type="entry name" value="SH3_domain"/>
</dbReference>
<dbReference type="InterPro" id="IPR047234">
    <property type="entry name" value="GRAF_fam"/>
</dbReference>
<dbReference type="SMART" id="SM00326">
    <property type="entry name" value="SH3"/>
    <property type="match status" value="1"/>
</dbReference>
<keyword evidence="9" id="KW-1185">Reference proteome</keyword>
<evidence type="ECO:0000256" key="5">
    <source>
        <dbReference type="SAM" id="MobiDB-lite"/>
    </source>
</evidence>
<keyword evidence="2" id="KW-0343">GTPase activation</keyword>
<dbReference type="Gene3D" id="1.10.555.10">
    <property type="entry name" value="Rho GTPase activation protein"/>
    <property type="match status" value="1"/>
</dbReference>
<dbReference type="CDD" id="cd12066">
    <property type="entry name" value="SH3_GRAF3"/>
    <property type="match status" value="1"/>
</dbReference>
<dbReference type="FunFam" id="2.30.30.40:FF:000114">
    <property type="entry name" value="Rho GTPase activating protein 42"/>
    <property type="match status" value="1"/>
</dbReference>
<evidence type="ECO:0000256" key="1">
    <source>
        <dbReference type="ARBA" id="ARBA00022443"/>
    </source>
</evidence>
<dbReference type="GO" id="GO:0005096">
    <property type="term" value="F:GTPase activator activity"/>
    <property type="evidence" value="ECO:0007669"/>
    <property type="project" value="UniProtKB-KW"/>
</dbReference>
<dbReference type="PROSITE" id="PS50002">
    <property type="entry name" value="SH3"/>
    <property type="match status" value="1"/>
</dbReference>
<evidence type="ECO:0000256" key="4">
    <source>
        <dbReference type="SAM" id="Coils"/>
    </source>
</evidence>
<evidence type="ECO:0000313" key="8">
    <source>
        <dbReference type="Ensembl" id="ENSSDAP00000007782.1"/>
    </source>
</evidence>
<evidence type="ECO:0000259" key="7">
    <source>
        <dbReference type="PROSITE" id="PS50238"/>
    </source>
</evidence>
<dbReference type="PANTHER" id="PTHR12552">
    <property type="entry name" value="OLIGOPHRENIN 1"/>
    <property type="match status" value="1"/>
</dbReference>
<protein>
    <submittedName>
        <fullName evidence="8">Rho GTPase activating protein 42</fullName>
    </submittedName>
</protein>
<dbReference type="SUPFAM" id="SSF50044">
    <property type="entry name" value="SH3-domain"/>
    <property type="match status" value="1"/>
</dbReference>
<dbReference type="InterPro" id="IPR047225">
    <property type="entry name" value="PH_GRAF"/>
</dbReference>
<dbReference type="CDD" id="cd01249">
    <property type="entry name" value="BAR-PH_GRAF_family"/>
    <property type="match status" value="1"/>
</dbReference>
<organism evidence="8 9">
    <name type="scientific">Spermophilus dauricus</name>
    <name type="common">Daurian ground squirrel</name>
    <dbReference type="NCBI Taxonomy" id="99837"/>
    <lineage>
        <taxon>Eukaryota</taxon>
        <taxon>Metazoa</taxon>
        <taxon>Chordata</taxon>
        <taxon>Craniata</taxon>
        <taxon>Vertebrata</taxon>
        <taxon>Euteleostomi</taxon>
        <taxon>Mammalia</taxon>
        <taxon>Eutheria</taxon>
        <taxon>Euarchontoglires</taxon>
        <taxon>Glires</taxon>
        <taxon>Rodentia</taxon>
        <taxon>Sciuromorpha</taxon>
        <taxon>Sciuridae</taxon>
        <taxon>Xerinae</taxon>
        <taxon>Marmotini</taxon>
        <taxon>Spermophilus</taxon>
    </lineage>
</organism>
<dbReference type="CDD" id="cd04374">
    <property type="entry name" value="RhoGAP_Graf"/>
    <property type="match status" value="1"/>
</dbReference>
<dbReference type="Proteomes" id="UP000694422">
    <property type="component" value="Unplaced"/>
</dbReference>
<evidence type="ECO:0000259" key="6">
    <source>
        <dbReference type="PROSITE" id="PS50002"/>
    </source>
</evidence>